<dbReference type="EMBL" id="CMVM020000248">
    <property type="status" value="NOT_ANNOTATED_CDS"/>
    <property type="molecule type" value="Genomic_DNA"/>
</dbReference>
<evidence type="ECO:0000313" key="1">
    <source>
        <dbReference type="EnsemblMetazoa" id="OVOC8313.1"/>
    </source>
</evidence>
<dbReference type="Proteomes" id="UP000024404">
    <property type="component" value="Unassembled WGS sequence"/>
</dbReference>
<dbReference type="AlphaFoldDB" id="A0A8R1Y469"/>
<protein>
    <submittedName>
        <fullName evidence="1">Uncharacterized protein</fullName>
    </submittedName>
</protein>
<keyword evidence="2" id="KW-1185">Reference proteome</keyword>
<accession>A0A8R1Y469</accession>
<reference evidence="2" key="1">
    <citation type="submission" date="2013-10" db="EMBL/GenBank/DDBJ databases">
        <title>Genome sequencing of Onchocerca volvulus.</title>
        <authorList>
            <person name="Cotton J."/>
            <person name="Tsai J."/>
            <person name="Stanley E."/>
            <person name="Tracey A."/>
            <person name="Holroyd N."/>
            <person name="Lustigman S."/>
            <person name="Berriman M."/>
        </authorList>
    </citation>
    <scope>NUCLEOTIDE SEQUENCE</scope>
</reference>
<evidence type="ECO:0000313" key="2">
    <source>
        <dbReference type="Proteomes" id="UP000024404"/>
    </source>
</evidence>
<organism evidence="1 2">
    <name type="scientific">Onchocerca volvulus</name>
    <dbReference type="NCBI Taxonomy" id="6282"/>
    <lineage>
        <taxon>Eukaryota</taxon>
        <taxon>Metazoa</taxon>
        <taxon>Ecdysozoa</taxon>
        <taxon>Nematoda</taxon>
        <taxon>Chromadorea</taxon>
        <taxon>Rhabditida</taxon>
        <taxon>Spirurina</taxon>
        <taxon>Spiruromorpha</taxon>
        <taxon>Filarioidea</taxon>
        <taxon>Onchocercidae</taxon>
        <taxon>Onchocerca</taxon>
    </lineage>
</organism>
<proteinExistence type="predicted"/>
<reference evidence="1" key="2">
    <citation type="submission" date="2022-06" db="UniProtKB">
        <authorList>
            <consortium name="EnsemblMetazoa"/>
        </authorList>
    </citation>
    <scope>IDENTIFICATION</scope>
</reference>
<dbReference type="EnsemblMetazoa" id="OVOC8313.1">
    <property type="protein sequence ID" value="OVOC8313.1"/>
    <property type="gene ID" value="WBGene00245122"/>
</dbReference>
<name>A0A8R1Y469_ONCVO</name>
<sequence length="76" mass="8909">MNCNSCGTKMKENLKTSPPHIFSLHQCFTLQSRQNSERNCAAILTHNPRKTHRFFNIFYGMKSGRWWGHVGKELKQ</sequence>